<feature type="binding site" evidence="3">
    <location>
        <position position="7"/>
    </location>
    <ligand>
        <name>a divalent metal cation</name>
        <dbReference type="ChEBI" id="CHEBI:60240"/>
        <label>1</label>
    </ligand>
</feature>
<dbReference type="Pfam" id="PF01026">
    <property type="entry name" value="TatD_DNase"/>
    <property type="match status" value="1"/>
</dbReference>
<feature type="binding site" evidence="3">
    <location>
        <position position="182"/>
    </location>
    <ligand>
        <name>a divalent metal cation</name>
        <dbReference type="ChEBI" id="CHEBI:60240"/>
        <label>2</label>
    </ligand>
</feature>
<dbReference type="CDD" id="cd01310">
    <property type="entry name" value="TatD_DNAse"/>
    <property type="match status" value="1"/>
</dbReference>
<dbReference type="AlphaFoldDB" id="A0A2H0RK48"/>
<dbReference type="GO" id="GO:0046872">
    <property type="term" value="F:metal ion binding"/>
    <property type="evidence" value="ECO:0007669"/>
    <property type="project" value="UniProtKB-KW"/>
</dbReference>
<evidence type="ECO:0000313" key="4">
    <source>
        <dbReference type="EMBL" id="PIR46931.1"/>
    </source>
</evidence>
<dbReference type="Gene3D" id="3.20.20.140">
    <property type="entry name" value="Metal-dependent hydrolases"/>
    <property type="match status" value="1"/>
</dbReference>
<dbReference type="PIRSF" id="PIRSF005902">
    <property type="entry name" value="DNase_TatD"/>
    <property type="match status" value="1"/>
</dbReference>
<proteinExistence type="predicted"/>
<dbReference type="GO" id="GO:0016788">
    <property type="term" value="F:hydrolase activity, acting on ester bonds"/>
    <property type="evidence" value="ECO:0007669"/>
    <property type="project" value="InterPro"/>
</dbReference>
<feature type="binding site" evidence="3">
    <location>
        <position position="112"/>
    </location>
    <ligand>
        <name>a divalent metal cation</name>
        <dbReference type="ChEBI" id="CHEBI:60240"/>
        <label>1</label>
    </ligand>
</feature>
<keyword evidence="2 4" id="KW-0378">Hydrolase</keyword>
<feature type="binding site" evidence="3">
    <location>
        <position position="230"/>
    </location>
    <ligand>
        <name>a divalent metal cation</name>
        <dbReference type="ChEBI" id="CHEBI:60240"/>
        <label>1</label>
    </ligand>
</feature>
<dbReference type="FunFam" id="3.20.20.140:FF:000005">
    <property type="entry name" value="TatD family hydrolase"/>
    <property type="match status" value="1"/>
</dbReference>
<evidence type="ECO:0000256" key="1">
    <source>
        <dbReference type="ARBA" id="ARBA00022723"/>
    </source>
</evidence>
<dbReference type="Proteomes" id="UP000230833">
    <property type="component" value="Unassembled WGS sequence"/>
</dbReference>
<dbReference type="PANTHER" id="PTHR46124">
    <property type="entry name" value="D-AMINOACYL-TRNA DEACYLASE"/>
    <property type="match status" value="1"/>
</dbReference>
<organism evidence="4 5">
    <name type="scientific">Candidatus Vogelbacteria bacterium CG10_big_fil_rev_8_21_14_0_10_45_14</name>
    <dbReference type="NCBI Taxonomy" id="1975042"/>
    <lineage>
        <taxon>Bacteria</taxon>
        <taxon>Candidatus Vogeliibacteriota</taxon>
    </lineage>
</organism>
<reference evidence="4 5" key="1">
    <citation type="submission" date="2017-09" db="EMBL/GenBank/DDBJ databases">
        <title>Depth-based differentiation of microbial function through sediment-hosted aquifers and enrichment of novel symbionts in the deep terrestrial subsurface.</title>
        <authorList>
            <person name="Probst A.J."/>
            <person name="Ladd B."/>
            <person name="Jarett J.K."/>
            <person name="Geller-Mcgrath D.E."/>
            <person name="Sieber C.M."/>
            <person name="Emerson J.B."/>
            <person name="Anantharaman K."/>
            <person name="Thomas B.C."/>
            <person name="Malmstrom R."/>
            <person name="Stieglmeier M."/>
            <person name="Klingl A."/>
            <person name="Woyke T."/>
            <person name="Ryan C.M."/>
            <person name="Banfield J.F."/>
        </authorList>
    </citation>
    <scope>NUCLEOTIDE SEQUENCE [LARGE SCALE GENOMIC DNA]</scope>
    <source>
        <strain evidence="4">CG10_big_fil_rev_8_21_14_0_10_45_14</strain>
    </source>
</reference>
<dbReference type="EMBL" id="PCYL01000020">
    <property type="protein sequence ID" value="PIR46931.1"/>
    <property type="molecule type" value="Genomic_DNA"/>
</dbReference>
<gene>
    <name evidence="4" type="ORF">COV07_01705</name>
</gene>
<dbReference type="InterPro" id="IPR001130">
    <property type="entry name" value="TatD-like"/>
</dbReference>
<comment type="caution">
    <text evidence="4">The sequence shown here is derived from an EMBL/GenBank/DDBJ whole genome shotgun (WGS) entry which is preliminary data.</text>
</comment>
<dbReference type="PANTHER" id="PTHR46124:SF2">
    <property type="entry name" value="D-AMINOACYL-TRNA DEACYLASE"/>
    <property type="match status" value="1"/>
</dbReference>
<sequence length="288" mass="32345">MKFIDIHTHTQFVAFDEDREEVMARAEEAEVGQIVVGTQRDTSQAAIHLARTYPHTYATVGLHPIHTAKSYHDEEELGGGEAARAFSSRGEVFDVSNYREIAQDPKTVAIGECGLDYFRIDKDTKDKQVVAFETQIALANEVQKPLMLHIRDGRTSKDSTGDAYRDALQILKRDAKVRGNVHFFAGSIEIAREFLEMGFTLSFTGVVTFTHDYDEILRFAPLDMIMAETDAPYVAPVPYRGKRNEPSYVKEIVQAIATARAEDPETFRQTLLTNAIRTFNLPTSIPTP</sequence>
<feature type="binding site" evidence="3">
    <location>
        <position position="9"/>
    </location>
    <ligand>
        <name>a divalent metal cation</name>
        <dbReference type="ChEBI" id="CHEBI:60240"/>
        <label>1</label>
    </ligand>
</feature>
<dbReference type="InterPro" id="IPR032466">
    <property type="entry name" value="Metal_Hydrolase"/>
</dbReference>
<evidence type="ECO:0000256" key="3">
    <source>
        <dbReference type="PIRSR" id="PIRSR005902-1"/>
    </source>
</evidence>
<accession>A0A2H0RK48</accession>
<evidence type="ECO:0000313" key="5">
    <source>
        <dbReference type="Proteomes" id="UP000230833"/>
    </source>
</evidence>
<name>A0A2H0RK48_9BACT</name>
<keyword evidence="1 3" id="KW-0479">Metal-binding</keyword>
<evidence type="ECO:0000256" key="2">
    <source>
        <dbReference type="ARBA" id="ARBA00022801"/>
    </source>
</evidence>
<feature type="binding site" evidence="3">
    <location>
        <position position="149"/>
    </location>
    <ligand>
        <name>a divalent metal cation</name>
        <dbReference type="ChEBI" id="CHEBI:60240"/>
        <label>2</label>
    </ligand>
</feature>
<protein>
    <submittedName>
        <fullName evidence="4">Hydrolase TatD</fullName>
    </submittedName>
</protein>
<dbReference type="SUPFAM" id="SSF51556">
    <property type="entry name" value="Metallo-dependent hydrolases"/>
    <property type="match status" value="1"/>
</dbReference>